<dbReference type="AlphaFoldDB" id="A0A371Q5H6"/>
<feature type="transmembrane region" description="Helical" evidence="1">
    <location>
        <begin position="20"/>
        <end position="39"/>
    </location>
</feature>
<dbReference type="RefSeq" id="WP_128507492.1">
    <property type="nucleotide sequence ID" value="NZ_QUAC01000116.1"/>
</dbReference>
<comment type="caution">
    <text evidence="2">The sequence shown here is derived from an EMBL/GenBank/DDBJ whole genome shotgun (WGS) entry which is preliminary data.</text>
</comment>
<keyword evidence="3" id="KW-1185">Reference proteome</keyword>
<gene>
    <name evidence="2" type="ORF">DY245_14915</name>
</gene>
<name>A0A371Q5H6_STRIH</name>
<organism evidence="2 3">
    <name type="scientific">Streptomyces inhibens</name>
    <dbReference type="NCBI Taxonomy" id="2293571"/>
    <lineage>
        <taxon>Bacteria</taxon>
        <taxon>Bacillati</taxon>
        <taxon>Actinomycetota</taxon>
        <taxon>Actinomycetes</taxon>
        <taxon>Kitasatosporales</taxon>
        <taxon>Streptomycetaceae</taxon>
        <taxon>Streptomyces</taxon>
    </lineage>
</organism>
<proteinExistence type="predicted"/>
<sequence length="70" mass="6966">MSEPTPPPPATHDSEPFLTLHTAIVLLAAGFIGLIVGSLTFLNGGALAGAALAGLTAFGACVPALNKLIR</sequence>
<accession>A0A371Q5H6</accession>
<dbReference type="OrthoDB" id="4338095at2"/>
<evidence type="ECO:0000313" key="3">
    <source>
        <dbReference type="Proteomes" id="UP000262477"/>
    </source>
</evidence>
<evidence type="ECO:0000256" key="1">
    <source>
        <dbReference type="SAM" id="Phobius"/>
    </source>
</evidence>
<protein>
    <submittedName>
        <fullName evidence="2">Uncharacterized protein</fullName>
    </submittedName>
</protein>
<reference evidence="2 3" key="1">
    <citation type="submission" date="2018-08" db="EMBL/GenBank/DDBJ databases">
        <title>Streptomyces NEAU-D10 sp. nov., a novel Actinomycete isolated from soil.</title>
        <authorList>
            <person name="Jin L."/>
        </authorList>
    </citation>
    <scope>NUCLEOTIDE SEQUENCE [LARGE SCALE GENOMIC DNA]</scope>
    <source>
        <strain evidence="2 3">NEAU-D10</strain>
    </source>
</reference>
<feature type="transmembrane region" description="Helical" evidence="1">
    <location>
        <begin position="46"/>
        <end position="65"/>
    </location>
</feature>
<dbReference type="Proteomes" id="UP000262477">
    <property type="component" value="Unassembled WGS sequence"/>
</dbReference>
<keyword evidence="1" id="KW-0472">Membrane</keyword>
<evidence type="ECO:0000313" key="2">
    <source>
        <dbReference type="EMBL" id="REK89623.1"/>
    </source>
</evidence>
<keyword evidence="1" id="KW-1133">Transmembrane helix</keyword>
<dbReference type="EMBL" id="QUAC01000116">
    <property type="protein sequence ID" value="REK89623.1"/>
    <property type="molecule type" value="Genomic_DNA"/>
</dbReference>
<keyword evidence="1" id="KW-0812">Transmembrane</keyword>